<evidence type="ECO:0000313" key="2">
    <source>
        <dbReference type="Proteomes" id="UP000658258"/>
    </source>
</evidence>
<reference evidence="2" key="1">
    <citation type="journal article" date="2019" name="Int. J. Syst. Evol. Microbiol.">
        <title>The Global Catalogue of Microorganisms (GCM) 10K type strain sequencing project: providing services to taxonomists for standard genome sequencing and annotation.</title>
        <authorList>
            <consortium name="The Broad Institute Genomics Platform"/>
            <consortium name="The Broad Institute Genome Sequencing Center for Infectious Disease"/>
            <person name="Wu L."/>
            <person name="Ma J."/>
        </authorList>
    </citation>
    <scope>NUCLEOTIDE SEQUENCE [LARGE SCALE GENOMIC DNA]</scope>
    <source>
        <strain evidence="2">CGMCC 1.15111</strain>
    </source>
</reference>
<accession>A0ABQ3HZZ7</accession>
<dbReference type="EMBL" id="BNAG01000001">
    <property type="protein sequence ID" value="GHE51801.1"/>
    <property type="molecule type" value="Genomic_DNA"/>
</dbReference>
<dbReference type="Proteomes" id="UP000658258">
    <property type="component" value="Unassembled WGS sequence"/>
</dbReference>
<evidence type="ECO:0000313" key="1">
    <source>
        <dbReference type="EMBL" id="GHE51801.1"/>
    </source>
</evidence>
<gene>
    <name evidence="1" type="ORF">GCM10011340_02500</name>
</gene>
<keyword evidence="2" id="KW-1185">Reference proteome</keyword>
<protein>
    <submittedName>
        <fullName evidence="1">Uncharacterized protein</fullName>
    </submittedName>
</protein>
<organism evidence="1 2">
    <name type="scientific">Roseivirga thermotolerans</name>
    <dbReference type="NCBI Taxonomy" id="1758176"/>
    <lineage>
        <taxon>Bacteria</taxon>
        <taxon>Pseudomonadati</taxon>
        <taxon>Bacteroidota</taxon>
        <taxon>Cytophagia</taxon>
        <taxon>Cytophagales</taxon>
        <taxon>Roseivirgaceae</taxon>
        <taxon>Roseivirga</taxon>
    </lineage>
</organism>
<sequence length="61" mass="7196">MKTQMVAKVPNYLSGEIYLIFFDLFSELETEIRKSENFKHTLEITVGQHDEESFLLLKTEN</sequence>
<name>A0ABQ3HZZ7_9BACT</name>
<comment type="caution">
    <text evidence="1">The sequence shown here is derived from an EMBL/GenBank/DDBJ whole genome shotgun (WGS) entry which is preliminary data.</text>
</comment>
<proteinExistence type="predicted"/>